<dbReference type="Gene3D" id="3.20.20.80">
    <property type="entry name" value="Glycosidases"/>
    <property type="match status" value="1"/>
</dbReference>
<feature type="domain" description="Cytosolic endo-beta-N-acetylglucosaminidase TIM barrel" evidence="1">
    <location>
        <begin position="89"/>
        <end position="147"/>
    </location>
</feature>
<comment type="caution">
    <text evidence="2">The sequence shown here is derived from an EMBL/GenBank/DDBJ whole genome shotgun (WGS) entry which is preliminary data.</text>
</comment>
<name>A0A9W7AQU1_9STRA</name>
<proteinExistence type="predicted"/>
<accession>A0A9W7AQU1</accession>
<dbReference type="InterPro" id="IPR017853">
    <property type="entry name" value="GH"/>
</dbReference>
<sequence>MTTNMISWWFDVESNTTTNLANIQTISDHIEVFSRVHPCNDDLKLDGNLTEWWSDEEFISSWNEPLKSLDTLVLPYLLDIDNSTMMHMVMSNSTAFVSDAISIAKKYEFNGWFIDYEDEYPSDTDPSKTENLAEFLTELADALHEEGMELTICVASWSPLLADYKTLASSSVDELQQMSTYAMSGPEEYEPFITDYFDKIDNPDKAGVGIGVYYDGGEYEQEWDEESARKFVQFVKESGGTRLDIFRLLKNGVNDWPKDDFWWDVLGEFVDMNSNGTSTKLE</sequence>
<dbReference type="Pfam" id="PF03644">
    <property type="entry name" value="Glyco_hydro_85"/>
    <property type="match status" value="1"/>
</dbReference>
<dbReference type="AlphaFoldDB" id="A0A9W7AQU1"/>
<reference evidence="3" key="1">
    <citation type="journal article" date="2023" name="Commun. Biol.">
        <title>Genome analysis of Parmales, the sister group of diatoms, reveals the evolutionary specialization of diatoms from phago-mixotrophs to photoautotrophs.</title>
        <authorList>
            <person name="Ban H."/>
            <person name="Sato S."/>
            <person name="Yoshikawa S."/>
            <person name="Yamada K."/>
            <person name="Nakamura Y."/>
            <person name="Ichinomiya M."/>
            <person name="Sato N."/>
            <person name="Blanc-Mathieu R."/>
            <person name="Endo H."/>
            <person name="Kuwata A."/>
            <person name="Ogata H."/>
        </authorList>
    </citation>
    <scope>NUCLEOTIDE SEQUENCE [LARGE SCALE GENOMIC DNA]</scope>
</reference>
<dbReference type="SUPFAM" id="SSF51445">
    <property type="entry name" value="(Trans)glycosidases"/>
    <property type="match status" value="1"/>
</dbReference>
<protein>
    <recommendedName>
        <fullName evidence="1">Cytosolic endo-beta-N-acetylglucosaminidase TIM barrel domain-containing protein</fullName>
    </recommendedName>
</protein>
<dbReference type="EMBL" id="BLQM01000189">
    <property type="protein sequence ID" value="GMH73822.1"/>
    <property type="molecule type" value="Genomic_DNA"/>
</dbReference>
<gene>
    <name evidence="2" type="ORF">TL16_g06291</name>
</gene>
<evidence type="ECO:0000259" key="1">
    <source>
        <dbReference type="Pfam" id="PF03644"/>
    </source>
</evidence>
<organism evidence="2 3">
    <name type="scientific">Triparma laevis f. inornata</name>
    <dbReference type="NCBI Taxonomy" id="1714386"/>
    <lineage>
        <taxon>Eukaryota</taxon>
        <taxon>Sar</taxon>
        <taxon>Stramenopiles</taxon>
        <taxon>Ochrophyta</taxon>
        <taxon>Bolidophyceae</taxon>
        <taxon>Parmales</taxon>
        <taxon>Triparmaceae</taxon>
        <taxon>Triparma</taxon>
    </lineage>
</organism>
<dbReference type="GO" id="GO:0005737">
    <property type="term" value="C:cytoplasm"/>
    <property type="evidence" value="ECO:0007669"/>
    <property type="project" value="InterPro"/>
</dbReference>
<dbReference type="InterPro" id="IPR005201">
    <property type="entry name" value="TIM_ENGase"/>
</dbReference>
<evidence type="ECO:0000313" key="2">
    <source>
        <dbReference type="EMBL" id="GMH73822.1"/>
    </source>
</evidence>
<dbReference type="GO" id="GO:0033925">
    <property type="term" value="F:mannosyl-glycoprotein endo-beta-N-acetylglucosaminidase activity"/>
    <property type="evidence" value="ECO:0007669"/>
    <property type="project" value="InterPro"/>
</dbReference>
<dbReference type="Proteomes" id="UP001162640">
    <property type="component" value="Unassembled WGS sequence"/>
</dbReference>
<evidence type="ECO:0000313" key="3">
    <source>
        <dbReference type="Proteomes" id="UP001162640"/>
    </source>
</evidence>